<feature type="domain" description="Mor transcription activator" evidence="1">
    <location>
        <begin position="60"/>
        <end position="136"/>
    </location>
</feature>
<reference evidence="3" key="1">
    <citation type="journal article" date="2019" name="Int. J. Syst. Evol. Microbiol.">
        <title>The Global Catalogue of Microorganisms (GCM) 10K type strain sequencing project: providing services to taxonomists for standard genome sequencing and annotation.</title>
        <authorList>
            <consortium name="The Broad Institute Genomics Platform"/>
            <consortium name="The Broad Institute Genome Sequencing Center for Infectious Disease"/>
            <person name="Wu L."/>
            <person name="Ma J."/>
        </authorList>
    </citation>
    <scope>NUCLEOTIDE SEQUENCE [LARGE SCALE GENOMIC DNA]</scope>
    <source>
        <strain evidence="3">CCUG 48884</strain>
    </source>
</reference>
<dbReference type="RefSeq" id="WP_002930552.1">
    <property type="nucleotide sequence ID" value="NZ_JARQZE010000001.1"/>
</dbReference>
<dbReference type="InterPro" id="IPR014875">
    <property type="entry name" value="Mor_transcription_activator"/>
</dbReference>
<name>A0ABW3WG71_9RHOO</name>
<dbReference type="Proteomes" id="UP001597158">
    <property type="component" value="Unassembled WGS sequence"/>
</dbReference>
<protein>
    <submittedName>
        <fullName evidence="2">Mor transcription activator family protein</fullName>
    </submittedName>
</protein>
<proteinExistence type="predicted"/>
<evidence type="ECO:0000313" key="3">
    <source>
        <dbReference type="Proteomes" id="UP001597158"/>
    </source>
</evidence>
<dbReference type="EMBL" id="JBHTMC010000027">
    <property type="protein sequence ID" value="MFD1265046.1"/>
    <property type="molecule type" value="Genomic_DNA"/>
</dbReference>
<accession>A0ABW3WG71</accession>
<sequence length="150" mass="16673">MSRTSLAILETDLPASVRDLVRWVGWRGAMALIREMPGARIYSPMRGPHWSARADARFARVAELVGERNAEKLYEIIAGTAFEVPNCRAALRRARNRAVRASFDAGAPVEALCVDFGLSRRQVYSVLKEADEPTAETPRQADLRGQMGLF</sequence>
<evidence type="ECO:0000259" key="1">
    <source>
        <dbReference type="Pfam" id="PF08765"/>
    </source>
</evidence>
<keyword evidence="3" id="KW-1185">Reference proteome</keyword>
<dbReference type="SUPFAM" id="SSF46689">
    <property type="entry name" value="Homeodomain-like"/>
    <property type="match status" value="1"/>
</dbReference>
<comment type="caution">
    <text evidence="2">The sequence shown here is derived from an EMBL/GenBank/DDBJ whole genome shotgun (WGS) entry which is preliminary data.</text>
</comment>
<organism evidence="2 3">
    <name type="scientific">Thauera mechernichensis</name>
    <dbReference type="NCBI Taxonomy" id="82788"/>
    <lineage>
        <taxon>Bacteria</taxon>
        <taxon>Pseudomonadati</taxon>
        <taxon>Pseudomonadota</taxon>
        <taxon>Betaproteobacteria</taxon>
        <taxon>Rhodocyclales</taxon>
        <taxon>Zoogloeaceae</taxon>
        <taxon>Thauera</taxon>
    </lineage>
</organism>
<dbReference type="Pfam" id="PF08765">
    <property type="entry name" value="Mor"/>
    <property type="match status" value="1"/>
</dbReference>
<gene>
    <name evidence="2" type="ORF">ACFQ4M_15835</name>
</gene>
<dbReference type="InterPro" id="IPR009057">
    <property type="entry name" value="Homeodomain-like_sf"/>
</dbReference>
<evidence type="ECO:0000313" key="2">
    <source>
        <dbReference type="EMBL" id="MFD1265046.1"/>
    </source>
</evidence>